<organism evidence="1 2">
    <name type="scientific">Sphaeroforma arctica JP610</name>
    <dbReference type="NCBI Taxonomy" id="667725"/>
    <lineage>
        <taxon>Eukaryota</taxon>
        <taxon>Ichthyosporea</taxon>
        <taxon>Ichthyophonida</taxon>
        <taxon>Sphaeroforma</taxon>
    </lineage>
</organism>
<dbReference type="Proteomes" id="UP000054560">
    <property type="component" value="Unassembled WGS sequence"/>
</dbReference>
<dbReference type="AlphaFoldDB" id="A0A0L0FAW7"/>
<dbReference type="OrthoDB" id="201504at2759"/>
<dbReference type="EMBL" id="KQ245073">
    <property type="protein sequence ID" value="KNC73852.1"/>
    <property type="molecule type" value="Genomic_DNA"/>
</dbReference>
<dbReference type="InterPro" id="IPR010721">
    <property type="entry name" value="UstE-like"/>
</dbReference>
<feature type="non-terminal residue" evidence="1">
    <location>
        <position position="1"/>
    </location>
</feature>
<evidence type="ECO:0000313" key="1">
    <source>
        <dbReference type="EMBL" id="KNC73852.1"/>
    </source>
</evidence>
<dbReference type="GeneID" id="25914094"/>
<keyword evidence="2" id="KW-1185">Reference proteome</keyword>
<dbReference type="Pfam" id="PF06966">
    <property type="entry name" value="DUF1295"/>
    <property type="match status" value="1"/>
</dbReference>
<feature type="non-terminal residue" evidence="1">
    <location>
        <position position="56"/>
    </location>
</feature>
<protein>
    <submittedName>
        <fullName evidence="1">Uncharacterized protein</fullName>
    </submittedName>
</protein>
<proteinExistence type="predicted"/>
<evidence type="ECO:0000313" key="2">
    <source>
        <dbReference type="Proteomes" id="UP000054560"/>
    </source>
</evidence>
<accession>A0A0L0FAW7</accession>
<name>A0A0L0FAW7_9EUKA</name>
<sequence>QQGAVPHPSTDESILRDYKRGFLTNGMSAFSRHPNFFFEQIVWWSYFVFDIAATGE</sequence>
<dbReference type="RefSeq" id="XP_014147754.1">
    <property type="nucleotide sequence ID" value="XM_014292279.1"/>
</dbReference>
<reference evidence="1 2" key="1">
    <citation type="submission" date="2011-02" db="EMBL/GenBank/DDBJ databases">
        <title>The Genome Sequence of Sphaeroforma arctica JP610.</title>
        <authorList>
            <consortium name="The Broad Institute Genome Sequencing Platform"/>
            <person name="Russ C."/>
            <person name="Cuomo C."/>
            <person name="Young S.K."/>
            <person name="Zeng Q."/>
            <person name="Gargeya S."/>
            <person name="Alvarado L."/>
            <person name="Berlin A."/>
            <person name="Chapman S.B."/>
            <person name="Chen Z."/>
            <person name="Freedman E."/>
            <person name="Gellesch M."/>
            <person name="Goldberg J."/>
            <person name="Griggs A."/>
            <person name="Gujja S."/>
            <person name="Heilman E."/>
            <person name="Heiman D."/>
            <person name="Howarth C."/>
            <person name="Mehta T."/>
            <person name="Neiman D."/>
            <person name="Pearson M."/>
            <person name="Roberts A."/>
            <person name="Saif S."/>
            <person name="Shea T."/>
            <person name="Shenoy N."/>
            <person name="Sisk P."/>
            <person name="Stolte C."/>
            <person name="Sykes S."/>
            <person name="White J."/>
            <person name="Yandava C."/>
            <person name="Burger G."/>
            <person name="Gray M.W."/>
            <person name="Holland P.W.H."/>
            <person name="King N."/>
            <person name="Lang F.B.F."/>
            <person name="Roger A.J."/>
            <person name="Ruiz-Trillo I."/>
            <person name="Haas B."/>
            <person name="Nusbaum C."/>
            <person name="Birren B."/>
        </authorList>
    </citation>
    <scope>NUCLEOTIDE SEQUENCE [LARGE SCALE GENOMIC DNA]</scope>
    <source>
        <strain evidence="1 2">JP610</strain>
    </source>
</reference>
<gene>
    <name evidence="1" type="ORF">SARC_13590</name>
</gene>